<evidence type="ECO:0000313" key="2">
    <source>
        <dbReference type="EMBL" id="EGA92395.1"/>
    </source>
</evidence>
<keyword evidence="1" id="KW-0472">Membrane</keyword>
<evidence type="ECO:0000256" key="1">
    <source>
        <dbReference type="SAM" id="Phobius"/>
    </source>
</evidence>
<feature type="transmembrane region" description="Helical" evidence="1">
    <location>
        <begin position="175"/>
        <end position="200"/>
    </location>
</feature>
<evidence type="ECO:0000313" key="3">
    <source>
        <dbReference type="Proteomes" id="UP000002970"/>
    </source>
</evidence>
<keyword evidence="3" id="KW-1185">Reference proteome</keyword>
<comment type="caution">
    <text evidence="2">The sequence shown here is derived from an EMBL/GenBank/DDBJ whole genome shotgun (WGS) entry which is preliminary data.</text>
</comment>
<dbReference type="HOGENOM" id="CLU_709228_0_0_9"/>
<dbReference type="AlphaFoldDB" id="E7GS14"/>
<reference evidence="2 3" key="1">
    <citation type="submission" date="2010-12" db="EMBL/GenBank/DDBJ databases">
        <title>The Genome Sequence of Clostridium symbiosum strain WAL-14163.</title>
        <authorList>
            <person name="Earl A."/>
            <person name="Ward D."/>
            <person name="Feldgarden M."/>
            <person name="Gevers D."/>
            <person name="Finegold S.M."/>
            <person name="Summanen P.H."/>
            <person name="Molitoris D.R."/>
            <person name="Vaisanen M.L."/>
            <person name="Daigneault M."/>
            <person name="Young S.K."/>
            <person name="Zeng Q."/>
            <person name="Gargeya S."/>
            <person name="Fitzgerald M."/>
            <person name="Haas B."/>
            <person name="Abouelleil A."/>
            <person name="Alvarado L."/>
            <person name="Arachchi H.M."/>
            <person name="Berlin A."/>
            <person name="Brown A."/>
            <person name="Chapman S.B."/>
            <person name="Chen Z."/>
            <person name="Dunbar C."/>
            <person name="Freedman E."/>
            <person name="Gearin G."/>
            <person name="Gellesch M."/>
            <person name="Goldberg J."/>
            <person name="Griggs A."/>
            <person name="Gujja S."/>
            <person name="Heilman E."/>
            <person name="Heiman D."/>
            <person name="Howarth C."/>
            <person name="Larson L."/>
            <person name="Lui A."/>
            <person name="MacDonald P.J.P."/>
            <person name="Mehta T."/>
            <person name="Montmayeur A."/>
            <person name="Murphy C."/>
            <person name="Neiman D."/>
            <person name="Pearson M."/>
            <person name="Priest M."/>
            <person name="Roberts A."/>
            <person name="Saif S."/>
            <person name="Shea T."/>
            <person name="Shenoy N."/>
            <person name="Sisk P."/>
            <person name="Stolte C."/>
            <person name="Sykes S."/>
            <person name="White J."/>
            <person name="Yandava C."/>
            <person name="Nusbaum C."/>
            <person name="Birren B."/>
        </authorList>
    </citation>
    <scope>NUCLEOTIDE SEQUENCE [LARGE SCALE GENOMIC DNA]</scope>
    <source>
        <strain evidence="2 3">WAL-14163</strain>
    </source>
</reference>
<keyword evidence="1" id="KW-1133">Transmembrane helix</keyword>
<dbReference type="InterPro" id="IPR046555">
    <property type="entry name" value="DUF6709"/>
</dbReference>
<organism evidence="2 3">
    <name type="scientific">Clostridium symbiosum (strain WAL-14163)</name>
    <dbReference type="NCBI Taxonomy" id="742740"/>
    <lineage>
        <taxon>Bacteria</taxon>
        <taxon>Bacillati</taxon>
        <taxon>Bacillota</taxon>
        <taxon>Clostridia</taxon>
        <taxon>Lachnospirales</taxon>
        <taxon>Lachnospiraceae</taxon>
        <taxon>Otoolea</taxon>
    </lineage>
</organism>
<name>E7GS14_CLOS6</name>
<gene>
    <name evidence="2" type="ORF">HMPREF9474_03709</name>
</gene>
<dbReference type="STRING" id="1512.GCA_900049235_04007"/>
<dbReference type="Proteomes" id="UP000002970">
    <property type="component" value="Unassembled WGS sequence"/>
</dbReference>
<dbReference type="eggNOG" id="ENOG502Z960">
    <property type="taxonomic scope" value="Bacteria"/>
</dbReference>
<keyword evidence="1" id="KW-0812">Transmembrane</keyword>
<sequence length="343" mass="39562">MKVIKQMKNSFIVKNIRRALLRQLVFPILLFIAAMAALIKIPRTNFLFPRPLNSKSHYENFYNRDLPYVSVTASDLHYTGCNYVVNGRTEGYYYYTLDGGFCQFYLLDGSNLSDSRDGTVSSLTLKGRLIEMKESEYTSLLIEMADELNWTVSSLKEITAPYAVSTLPYPVYLTVLFHLLAYGCIFLSLSDIICSLYYIWEPHRSPTFRYLGTFGEVRTLLPKVEIEMKHVSIAKAGNIYLTPSYIVNVDTVRSLILPLESVVWVYYHSRMLPLPGFARFHFRISYTLHIVADDGRTYDFTGKNKEDLDYIISSLEKRDTGILLGYSDVNRRLAKEILKKNNR</sequence>
<protein>
    <submittedName>
        <fullName evidence="2">Uncharacterized protein</fullName>
    </submittedName>
</protein>
<feature type="transmembrane region" description="Helical" evidence="1">
    <location>
        <begin position="20"/>
        <end position="39"/>
    </location>
</feature>
<accession>E7GS14</accession>
<dbReference type="EMBL" id="ADLQ01000081">
    <property type="protein sequence ID" value="EGA92395.1"/>
    <property type="molecule type" value="Genomic_DNA"/>
</dbReference>
<proteinExistence type="predicted"/>
<dbReference type="Pfam" id="PF20456">
    <property type="entry name" value="DUF6709"/>
    <property type="match status" value="1"/>
</dbReference>